<dbReference type="InterPro" id="IPR028082">
    <property type="entry name" value="Peripla_BP_I"/>
</dbReference>
<evidence type="ECO:0000256" key="4">
    <source>
        <dbReference type="ARBA" id="ARBA00023136"/>
    </source>
</evidence>
<evidence type="ECO:0000256" key="7">
    <source>
        <dbReference type="SAM" id="SignalP"/>
    </source>
</evidence>
<comment type="subcellular location">
    <subcellularLocation>
        <location evidence="1">Membrane</location>
        <topology evidence="1">Multi-pass membrane protein</topology>
    </subcellularLocation>
</comment>
<evidence type="ECO:0000256" key="6">
    <source>
        <dbReference type="ARBA" id="ARBA00023180"/>
    </source>
</evidence>
<dbReference type="PRINTS" id="PR00248">
    <property type="entry name" value="GPCRMGR"/>
</dbReference>
<keyword evidence="3" id="KW-1133">Transmembrane helix</keyword>
<dbReference type="Gene3D" id="3.40.50.2300">
    <property type="match status" value="2"/>
</dbReference>
<dbReference type="AlphaFoldDB" id="A0A448XNL9"/>
<reference evidence="9" key="1">
    <citation type="submission" date="2018-11" db="EMBL/GenBank/DDBJ databases">
        <authorList>
            <consortium name="Pathogen Informatics"/>
        </authorList>
    </citation>
    <scope>NUCLEOTIDE SEQUENCE</scope>
</reference>
<keyword evidence="2" id="KW-0812">Transmembrane</keyword>
<dbReference type="Proteomes" id="UP000784294">
    <property type="component" value="Unassembled WGS sequence"/>
</dbReference>
<dbReference type="InterPro" id="IPR050726">
    <property type="entry name" value="mGluR"/>
</dbReference>
<dbReference type="SUPFAM" id="SSF53822">
    <property type="entry name" value="Periplasmic binding protein-like I"/>
    <property type="match status" value="1"/>
</dbReference>
<evidence type="ECO:0000256" key="5">
    <source>
        <dbReference type="ARBA" id="ARBA00023170"/>
    </source>
</evidence>
<protein>
    <recommendedName>
        <fullName evidence="8">Receptor ligand binding region domain-containing protein</fullName>
    </recommendedName>
</protein>
<evidence type="ECO:0000256" key="3">
    <source>
        <dbReference type="ARBA" id="ARBA00022989"/>
    </source>
</evidence>
<keyword evidence="10" id="KW-1185">Reference proteome</keyword>
<comment type="caution">
    <text evidence="9">The sequence shown here is derived from an EMBL/GenBank/DDBJ whole genome shotgun (WGS) entry which is preliminary data.</text>
</comment>
<keyword evidence="5" id="KW-0675">Receptor</keyword>
<gene>
    <name evidence="9" type="ORF">PXEA_LOCUS34518</name>
</gene>
<evidence type="ECO:0000256" key="2">
    <source>
        <dbReference type="ARBA" id="ARBA00022692"/>
    </source>
</evidence>
<feature type="signal peptide" evidence="7">
    <location>
        <begin position="1"/>
        <end position="33"/>
    </location>
</feature>
<dbReference type="EMBL" id="CAAALY010267773">
    <property type="protein sequence ID" value="VEL41078.1"/>
    <property type="molecule type" value="Genomic_DNA"/>
</dbReference>
<dbReference type="PANTHER" id="PTHR24060">
    <property type="entry name" value="METABOTROPIC GLUTAMATE RECEPTOR"/>
    <property type="match status" value="1"/>
</dbReference>
<evidence type="ECO:0000259" key="8">
    <source>
        <dbReference type="Pfam" id="PF01094"/>
    </source>
</evidence>
<evidence type="ECO:0000313" key="10">
    <source>
        <dbReference type="Proteomes" id="UP000784294"/>
    </source>
</evidence>
<keyword evidence="4" id="KW-0472">Membrane</keyword>
<dbReference type="InterPro" id="IPR001828">
    <property type="entry name" value="ANF_lig-bd_rcpt"/>
</dbReference>
<evidence type="ECO:0000256" key="1">
    <source>
        <dbReference type="ARBA" id="ARBA00004141"/>
    </source>
</evidence>
<dbReference type="FunFam" id="3.40.50.2300:FF:000145">
    <property type="entry name" value="Glutamate receptor, metabotropic"/>
    <property type="match status" value="1"/>
</dbReference>
<dbReference type="Pfam" id="PF01094">
    <property type="entry name" value="ANF_receptor"/>
    <property type="match status" value="1"/>
</dbReference>
<sequence length="515" mass="58047">MFVLCCLKDTSAQWPHQNVILFIWLLIFPVAQPWGIQPDATRRQVFAHLPGDIIFGGLFPVHSSDLSRCDIINPERGIQRVEAMLFTLDEINNRSDILPGLNLGAIIRDTCSQSNHALEQSLEFVKSGRPVCELALTSERNPLLVKKQIDNVSLTRGHESSENQNPVRGVIGASYSTISILVANLFALFQLPQISYASTSAVLSDKRTFPLFARTVPSDVMQARAMAALVQKFNWTYVSTVRSAGDYGDSGMDAFWKEADKLGICIAAREVIRLSMNSSELDQLVRVLYDDFRKARVVVLFTRMDHTKHLLDAVNRAKLTNYFVWIASDGWGRENAPVANNSAVANGALTIEISAAELKHFSEYYRNLRANNVRNPWFRQYWEQVFNCTFGDSENFTKSNKFKLIHRRFNNESQGENSINQTIYDSLSAGKPLCGQNSHQRLEAGLDSFKQEAKVQFIGHAIYAFAHTLHKLQMELCKNPYNLTGKSKKECIASLKNFPGAEFYAKTIKNTFIGE</sequence>
<dbReference type="OrthoDB" id="425344at2759"/>
<keyword evidence="7" id="KW-0732">Signal</keyword>
<organism evidence="9 10">
    <name type="scientific">Protopolystoma xenopodis</name>
    <dbReference type="NCBI Taxonomy" id="117903"/>
    <lineage>
        <taxon>Eukaryota</taxon>
        <taxon>Metazoa</taxon>
        <taxon>Spiralia</taxon>
        <taxon>Lophotrochozoa</taxon>
        <taxon>Platyhelminthes</taxon>
        <taxon>Monogenea</taxon>
        <taxon>Polyopisthocotylea</taxon>
        <taxon>Polystomatidea</taxon>
        <taxon>Polystomatidae</taxon>
        <taxon>Protopolystoma</taxon>
    </lineage>
</organism>
<evidence type="ECO:0000313" key="9">
    <source>
        <dbReference type="EMBL" id="VEL41078.1"/>
    </source>
</evidence>
<dbReference type="GO" id="GO:0016020">
    <property type="term" value="C:membrane"/>
    <property type="evidence" value="ECO:0007669"/>
    <property type="project" value="UniProtKB-SubCell"/>
</dbReference>
<feature type="chain" id="PRO_5019392118" description="Receptor ligand binding region domain-containing protein" evidence="7">
    <location>
        <begin position="34"/>
        <end position="515"/>
    </location>
</feature>
<keyword evidence="6" id="KW-0325">Glycoprotein</keyword>
<accession>A0A448XNL9</accession>
<feature type="domain" description="Receptor ligand binding region" evidence="8">
    <location>
        <begin position="81"/>
        <end position="511"/>
    </location>
</feature>
<name>A0A448XNL9_9PLAT</name>
<proteinExistence type="predicted"/>
<dbReference type="InterPro" id="IPR000337">
    <property type="entry name" value="GPCR_3"/>
</dbReference>
<dbReference type="GO" id="GO:0004930">
    <property type="term" value="F:G protein-coupled receptor activity"/>
    <property type="evidence" value="ECO:0007669"/>
    <property type="project" value="InterPro"/>
</dbReference>